<dbReference type="PATRIC" id="fig|219572.3.peg.2178"/>
<keyword evidence="6 11" id="KW-1133">Transmembrane helix</keyword>
<evidence type="ECO:0000256" key="7">
    <source>
        <dbReference type="ARBA" id="ARBA00023136"/>
    </source>
</evidence>
<dbReference type="STRING" id="219572.A7J50_2123"/>
<dbReference type="PROSITE" id="PS50111">
    <property type="entry name" value="CHEMOTAXIS_TRANSDUC_2"/>
    <property type="match status" value="1"/>
</dbReference>
<dbReference type="EMBL" id="CP015600">
    <property type="protein sequence ID" value="ANF85538.1"/>
    <property type="molecule type" value="Genomic_DNA"/>
</dbReference>
<accession>A0A172YZN7</accession>
<evidence type="ECO:0000256" key="10">
    <source>
        <dbReference type="PROSITE-ProRule" id="PRU00284"/>
    </source>
</evidence>
<feature type="transmembrane region" description="Helical" evidence="11">
    <location>
        <begin position="362"/>
        <end position="383"/>
    </location>
</feature>
<dbReference type="SMART" id="SM00283">
    <property type="entry name" value="MA"/>
    <property type="match status" value="1"/>
</dbReference>
<feature type="domain" description="Methyl-accepting transducer" evidence="12">
    <location>
        <begin position="443"/>
        <end position="679"/>
    </location>
</feature>
<evidence type="ECO:0000256" key="11">
    <source>
        <dbReference type="SAM" id="Phobius"/>
    </source>
</evidence>
<organism evidence="14 15">
    <name type="scientific">Pseudomonas antarctica</name>
    <dbReference type="NCBI Taxonomy" id="219572"/>
    <lineage>
        <taxon>Bacteria</taxon>
        <taxon>Pseudomonadati</taxon>
        <taxon>Pseudomonadota</taxon>
        <taxon>Gammaproteobacteria</taxon>
        <taxon>Pseudomonadales</taxon>
        <taxon>Pseudomonadaceae</taxon>
        <taxon>Pseudomonas</taxon>
    </lineage>
</organism>
<evidence type="ECO:0000259" key="13">
    <source>
        <dbReference type="PROSITE" id="PS50885"/>
    </source>
</evidence>
<dbReference type="SUPFAM" id="SSF58104">
    <property type="entry name" value="Methyl-accepting chemotaxis protein (MCP) signaling domain"/>
    <property type="match status" value="1"/>
</dbReference>
<keyword evidence="8 10" id="KW-0807">Transducer</keyword>
<dbReference type="CDD" id="cd11386">
    <property type="entry name" value="MCP_signal"/>
    <property type="match status" value="1"/>
</dbReference>
<dbReference type="InterPro" id="IPR003660">
    <property type="entry name" value="HAMP_dom"/>
</dbReference>
<dbReference type="Gene3D" id="3.30.450.20">
    <property type="entry name" value="PAS domain"/>
    <property type="match status" value="1"/>
</dbReference>
<evidence type="ECO:0000256" key="5">
    <source>
        <dbReference type="ARBA" id="ARBA00022692"/>
    </source>
</evidence>
<dbReference type="GO" id="GO:0006935">
    <property type="term" value="P:chemotaxis"/>
    <property type="evidence" value="ECO:0007669"/>
    <property type="project" value="UniProtKB-KW"/>
</dbReference>
<dbReference type="AlphaFoldDB" id="A0A172YZN7"/>
<evidence type="ECO:0000256" key="3">
    <source>
        <dbReference type="ARBA" id="ARBA00022481"/>
    </source>
</evidence>
<evidence type="ECO:0000256" key="2">
    <source>
        <dbReference type="ARBA" id="ARBA00022475"/>
    </source>
</evidence>
<evidence type="ECO:0000256" key="9">
    <source>
        <dbReference type="ARBA" id="ARBA00029447"/>
    </source>
</evidence>
<dbReference type="Proteomes" id="UP000077829">
    <property type="component" value="Chromosome"/>
</dbReference>
<dbReference type="GO" id="GO:0005886">
    <property type="term" value="C:plasma membrane"/>
    <property type="evidence" value="ECO:0007669"/>
    <property type="project" value="UniProtKB-SubCell"/>
</dbReference>
<dbReference type="CDD" id="cd06225">
    <property type="entry name" value="HAMP"/>
    <property type="match status" value="1"/>
</dbReference>
<dbReference type="Gene3D" id="1.10.8.500">
    <property type="entry name" value="HAMP domain in histidine kinase"/>
    <property type="match status" value="1"/>
</dbReference>
<keyword evidence="7 11" id="KW-0472">Membrane</keyword>
<evidence type="ECO:0000313" key="14">
    <source>
        <dbReference type="EMBL" id="ANF85538.1"/>
    </source>
</evidence>
<keyword evidence="5 11" id="KW-0812">Transmembrane</keyword>
<dbReference type="KEGG" id="panr:A7J50_2123"/>
<dbReference type="PANTHER" id="PTHR32089">
    <property type="entry name" value="METHYL-ACCEPTING CHEMOTAXIS PROTEIN MCPB"/>
    <property type="match status" value="1"/>
</dbReference>
<dbReference type="Pfam" id="PF00672">
    <property type="entry name" value="HAMP"/>
    <property type="match status" value="1"/>
</dbReference>
<evidence type="ECO:0000256" key="8">
    <source>
        <dbReference type="ARBA" id="ARBA00023224"/>
    </source>
</evidence>
<reference evidence="14 15" key="1">
    <citation type="submission" date="2016-05" db="EMBL/GenBank/DDBJ databases">
        <title>Complete genome sequence of Pseudomonas antarctica PAMC 27494.</title>
        <authorList>
            <person name="Lee J."/>
        </authorList>
    </citation>
    <scope>NUCLEOTIDE SEQUENCE [LARGE SCALE GENOMIC DNA]</scope>
    <source>
        <strain evidence="14 15">PAMC 27494</strain>
    </source>
</reference>
<keyword evidence="3" id="KW-0488">Methylation</keyword>
<dbReference type="PANTHER" id="PTHR32089:SF120">
    <property type="entry name" value="METHYL-ACCEPTING CHEMOTAXIS PROTEIN TLPQ"/>
    <property type="match status" value="1"/>
</dbReference>
<evidence type="ECO:0000256" key="1">
    <source>
        <dbReference type="ARBA" id="ARBA00004651"/>
    </source>
</evidence>
<keyword evidence="4" id="KW-0145">Chemotaxis</keyword>
<proteinExistence type="inferred from homology"/>
<feature type="domain" description="HAMP" evidence="13">
    <location>
        <begin position="384"/>
        <end position="438"/>
    </location>
</feature>
<evidence type="ECO:0000313" key="15">
    <source>
        <dbReference type="Proteomes" id="UP000077829"/>
    </source>
</evidence>
<dbReference type="FunFam" id="1.10.287.950:FF:000001">
    <property type="entry name" value="Methyl-accepting chemotaxis sensory transducer"/>
    <property type="match status" value="1"/>
</dbReference>
<name>A0A172YZN7_9PSED</name>
<dbReference type="Pfam" id="PF00015">
    <property type="entry name" value="MCPsignal"/>
    <property type="match status" value="1"/>
</dbReference>
<sequence length="715" mass="76847">MSIRQLSIQWKITLLAGLCLLGIVTLLVGLSLYRMEQSSQQVKASSMQMLDESAQARIEAQGEGQALGIRQQFMDAFQYGHGFSRQVLFLREQAEKRFLDAFDTREDLTRQVKAALQANPDLLGLSLVFEANALDGKDELFANQAELGSNDKGRFALYWSQPTPGKLTSMALPESDMSDTSTGPSGEKANAWFTCPRTTLKPCVIEPYFYMIDGQNVLMTSIVFPLMVNGKVIASLSADINLNSLQAVSQQASQKLYDGQTQVSILSSTGLLAGYSPDASKLSQRLDKVDPASGAQLINALASSTQTRSLRADHQLKVLAPFTPIPGGKPWGVLLDVPEKVLVGPAETLKTQLDADNARGTLLELSLGLLAAVIGLILVWLMARSVTRPILGVARMLEDIASGEGDLTRRLAYDKKDELGQLAGWFNRFLDKLQPIIAQVKRSVQDARGTADQSAAIASETSAGMEQQYRQVDQVATASHEMSATAQDVARSAAQAAQAARDADQATREGLTVIDRTTTNIGNLAADMSTAMAQVEGLAANSEKIGSVLEVIRGIAEQTNLLALNAAIEAARAGEAGRGFAVVADEVRNLARRTQESVEETRLVIEHLQSGTTEVVSSMGNSYRQAQGSVEQVGQAVTALRQIGDAVTVISDMNLQIASAAEEQSAVAEEINSNVATIRDVTESLSEQANESARVSQALNSLANQQQGLMDQFRV</sequence>
<evidence type="ECO:0000259" key="12">
    <source>
        <dbReference type="PROSITE" id="PS50111"/>
    </source>
</evidence>
<dbReference type="PROSITE" id="PS50885">
    <property type="entry name" value="HAMP"/>
    <property type="match status" value="1"/>
</dbReference>
<dbReference type="Gene3D" id="1.10.287.950">
    <property type="entry name" value="Methyl-accepting chemotaxis protein"/>
    <property type="match status" value="1"/>
</dbReference>
<evidence type="ECO:0000256" key="4">
    <source>
        <dbReference type="ARBA" id="ARBA00022500"/>
    </source>
</evidence>
<comment type="similarity">
    <text evidence="9">Belongs to the methyl-accepting chemotaxis (MCP) protein family.</text>
</comment>
<dbReference type="SMART" id="SM00304">
    <property type="entry name" value="HAMP"/>
    <property type="match status" value="1"/>
</dbReference>
<evidence type="ECO:0000256" key="6">
    <source>
        <dbReference type="ARBA" id="ARBA00022989"/>
    </source>
</evidence>
<dbReference type="InterPro" id="IPR004089">
    <property type="entry name" value="MCPsignal_dom"/>
</dbReference>
<keyword evidence="2" id="KW-1003">Cell membrane</keyword>
<dbReference type="CDD" id="cd12913">
    <property type="entry name" value="PDC1_MCP_like"/>
    <property type="match status" value="1"/>
</dbReference>
<comment type="subcellular location">
    <subcellularLocation>
        <location evidence="1">Cell membrane</location>
        <topology evidence="1">Multi-pass membrane protein</topology>
    </subcellularLocation>
</comment>
<dbReference type="GO" id="GO:0007165">
    <property type="term" value="P:signal transduction"/>
    <property type="evidence" value="ECO:0007669"/>
    <property type="project" value="UniProtKB-KW"/>
</dbReference>
<feature type="transmembrane region" description="Helical" evidence="11">
    <location>
        <begin position="12"/>
        <end position="33"/>
    </location>
</feature>
<gene>
    <name evidence="14" type="ORF">A7J50_2123</name>
</gene>
<protein>
    <submittedName>
        <fullName evidence="14">Methyl-accepting chemotaxis protein</fullName>
    </submittedName>
</protein>